<dbReference type="InterPro" id="IPR017871">
    <property type="entry name" value="ABC_transporter-like_CS"/>
</dbReference>
<reference evidence="7 8" key="1">
    <citation type="submission" date="2018-12" db="EMBL/GenBank/DDBJ databases">
        <authorList>
            <person name="Yang Y."/>
        </authorList>
    </citation>
    <scope>NUCLEOTIDE SEQUENCE [LARGE SCALE GENOMIC DNA]</scope>
    <source>
        <strain evidence="7 8">L-25-5w-1</strain>
    </source>
</reference>
<evidence type="ECO:0000313" key="8">
    <source>
        <dbReference type="Proteomes" id="UP000277007"/>
    </source>
</evidence>
<dbReference type="RefSeq" id="WP_126615267.1">
    <property type="nucleotide sequence ID" value="NZ_JBHUCY010000033.1"/>
</dbReference>
<dbReference type="SUPFAM" id="SSF52540">
    <property type="entry name" value="P-loop containing nucleoside triphosphate hydrolases"/>
    <property type="match status" value="1"/>
</dbReference>
<sequence>MRIDQTGTRQHGTEPGLLEVSDLRAGYGATLILEGVSFTVPPRGRLALLGRNGVGKTTTLATLVGQTTRHGGSVRVDGVELGSLSSSARAAAGLGYVPQTRDVFKSLTVEENLITGLKGRPRGALEEAYSLFPRLGERRRNGGGELSGGEQQMLSVARALLGQPTVLLLDEPLEGLAPVICDQLMDALSKLEMTVILVEQQIDRALAFADRVVFLDRGRVAHAGPADGAAADSALLERHLGVSLAA</sequence>
<dbReference type="AlphaFoldDB" id="A0A3S0KYA9"/>
<dbReference type="GO" id="GO:0015807">
    <property type="term" value="P:L-amino acid transport"/>
    <property type="evidence" value="ECO:0007669"/>
    <property type="project" value="TreeGrafter"/>
</dbReference>
<comment type="similarity">
    <text evidence="1">Belongs to the ABC transporter superfamily.</text>
</comment>
<dbReference type="GO" id="GO:0016887">
    <property type="term" value="F:ATP hydrolysis activity"/>
    <property type="evidence" value="ECO:0007669"/>
    <property type="project" value="InterPro"/>
</dbReference>
<organism evidence="7 8">
    <name type="scientific">Azospirillum griseum</name>
    <dbReference type="NCBI Taxonomy" id="2496639"/>
    <lineage>
        <taxon>Bacteria</taxon>
        <taxon>Pseudomonadati</taxon>
        <taxon>Pseudomonadota</taxon>
        <taxon>Alphaproteobacteria</taxon>
        <taxon>Rhodospirillales</taxon>
        <taxon>Azospirillaceae</taxon>
        <taxon>Azospirillum</taxon>
    </lineage>
</organism>
<evidence type="ECO:0000256" key="3">
    <source>
        <dbReference type="ARBA" id="ARBA00022741"/>
    </source>
</evidence>
<comment type="caution">
    <text evidence="7">The sequence shown here is derived from an EMBL/GenBank/DDBJ whole genome shotgun (WGS) entry which is preliminary data.</text>
</comment>
<dbReference type="PANTHER" id="PTHR43820:SF2">
    <property type="entry name" value="ABC TRANSPORTER ATP-BINDING PROTEIN"/>
    <property type="match status" value="1"/>
</dbReference>
<dbReference type="InterPro" id="IPR027417">
    <property type="entry name" value="P-loop_NTPase"/>
</dbReference>
<name>A0A3S0KYA9_9PROT</name>
<evidence type="ECO:0000259" key="6">
    <source>
        <dbReference type="PROSITE" id="PS50893"/>
    </source>
</evidence>
<dbReference type="InterPro" id="IPR052156">
    <property type="entry name" value="BCAA_Transport_ATP-bd_LivF"/>
</dbReference>
<evidence type="ECO:0000256" key="5">
    <source>
        <dbReference type="ARBA" id="ARBA00022970"/>
    </source>
</evidence>
<dbReference type="Gene3D" id="3.40.50.300">
    <property type="entry name" value="P-loop containing nucleotide triphosphate hydrolases"/>
    <property type="match status" value="1"/>
</dbReference>
<dbReference type="EMBL" id="RXMA01000009">
    <property type="protein sequence ID" value="RTR20161.1"/>
    <property type="molecule type" value="Genomic_DNA"/>
</dbReference>
<feature type="domain" description="ABC transporter" evidence="6">
    <location>
        <begin position="18"/>
        <end position="242"/>
    </location>
</feature>
<keyword evidence="5" id="KW-0029">Amino-acid transport</keyword>
<dbReference type="PROSITE" id="PS00211">
    <property type="entry name" value="ABC_TRANSPORTER_1"/>
    <property type="match status" value="1"/>
</dbReference>
<evidence type="ECO:0000256" key="1">
    <source>
        <dbReference type="ARBA" id="ARBA00005417"/>
    </source>
</evidence>
<evidence type="ECO:0000256" key="4">
    <source>
        <dbReference type="ARBA" id="ARBA00022840"/>
    </source>
</evidence>
<dbReference type="Proteomes" id="UP000277007">
    <property type="component" value="Unassembled WGS sequence"/>
</dbReference>
<dbReference type="PROSITE" id="PS50893">
    <property type="entry name" value="ABC_TRANSPORTER_2"/>
    <property type="match status" value="1"/>
</dbReference>
<keyword evidence="2" id="KW-0813">Transport</keyword>
<dbReference type="GO" id="GO:0015658">
    <property type="term" value="F:branched-chain amino acid transmembrane transporter activity"/>
    <property type="evidence" value="ECO:0007669"/>
    <property type="project" value="TreeGrafter"/>
</dbReference>
<dbReference type="CDD" id="cd03224">
    <property type="entry name" value="ABC_TM1139_LivF_branched"/>
    <property type="match status" value="1"/>
</dbReference>
<gene>
    <name evidence="7" type="ORF">EJ903_11480</name>
</gene>
<proteinExistence type="inferred from homology"/>
<evidence type="ECO:0000256" key="2">
    <source>
        <dbReference type="ARBA" id="ARBA00022448"/>
    </source>
</evidence>
<dbReference type="PANTHER" id="PTHR43820">
    <property type="entry name" value="HIGH-AFFINITY BRANCHED-CHAIN AMINO ACID TRANSPORT ATP-BINDING PROTEIN LIVF"/>
    <property type="match status" value="1"/>
</dbReference>
<dbReference type="InterPro" id="IPR003439">
    <property type="entry name" value="ABC_transporter-like_ATP-bd"/>
</dbReference>
<dbReference type="OrthoDB" id="9775250at2"/>
<dbReference type="GO" id="GO:0005524">
    <property type="term" value="F:ATP binding"/>
    <property type="evidence" value="ECO:0007669"/>
    <property type="project" value="UniProtKB-KW"/>
</dbReference>
<protein>
    <submittedName>
        <fullName evidence="7">ABC transporter ATP-binding protein</fullName>
    </submittedName>
</protein>
<dbReference type="InterPro" id="IPR003593">
    <property type="entry name" value="AAA+_ATPase"/>
</dbReference>
<keyword evidence="3" id="KW-0547">Nucleotide-binding</keyword>
<keyword evidence="4 7" id="KW-0067">ATP-binding</keyword>
<accession>A0A3S0KYA9</accession>
<evidence type="ECO:0000313" key="7">
    <source>
        <dbReference type="EMBL" id="RTR20161.1"/>
    </source>
</evidence>
<dbReference type="SMART" id="SM00382">
    <property type="entry name" value="AAA"/>
    <property type="match status" value="1"/>
</dbReference>
<dbReference type="Pfam" id="PF00005">
    <property type="entry name" value="ABC_tran"/>
    <property type="match status" value="1"/>
</dbReference>
<keyword evidence="8" id="KW-1185">Reference proteome</keyword>